<protein>
    <recommendedName>
        <fullName evidence="3">Carbohydrate kinase PfkB domain-containing protein</fullName>
    </recommendedName>
</protein>
<organism evidence="1 2">
    <name type="scientific">Acidianus brierleyi</name>
    <dbReference type="NCBI Taxonomy" id="41673"/>
    <lineage>
        <taxon>Archaea</taxon>
        <taxon>Thermoproteota</taxon>
        <taxon>Thermoprotei</taxon>
        <taxon>Sulfolobales</taxon>
        <taxon>Sulfolobaceae</taxon>
        <taxon>Acidianus</taxon>
    </lineage>
</organism>
<sequence length="263" mass="29864">MKRINIAILGGYTIDEIHENSATYERPGGAPIFSSYGVFKAGGVPEVFSIKGKDFVFDIPGFIVEKSIEVIEHNIRFKIVLNNGSRKIFLIRKNNQIHIDYDILNNYNGIIINPVCKEVPIDIKTDLPIALDLQGFIRNCNENEEIKLEQASLPINRSYMVFHANDEELEKSGLDIEKLYALGFREILISHGSKGFTLYYNNEHTDYESSIVGNYEIGNGDFLLGYYFTLRLLGNNIKDSAEKSLLASEEFSMYGLNLKIPQY</sequence>
<dbReference type="AlphaFoldDB" id="A0A2U9IEE4"/>
<dbReference type="KEGG" id="abri:DFR85_06610"/>
<accession>A0A2U9IEE4</accession>
<dbReference type="SUPFAM" id="SSF53613">
    <property type="entry name" value="Ribokinase-like"/>
    <property type="match status" value="1"/>
</dbReference>
<evidence type="ECO:0000313" key="2">
    <source>
        <dbReference type="Proteomes" id="UP000248044"/>
    </source>
</evidence>
<dbReference type="OrthoDB" id="26949at2157"/>
<dbReference type="Gene3D" id="3.40.1190.20">
    <property type="match status" value="1"/>
</dbReference>
<dbReference type="InterPro" id="IPR029056">
    <property type="entry name" value="Ribokinase-like"/>
</dbReference>
<proteinExistence type="predicted"/>
<evidence type="ECO:0008006" key="3">
    <source>
        <dbReference type="Google" id="ProtNLM"/>
    </source>
</evidence>
<reference evidence="1 2" key="1">
    <citation type="submission" date="2018-05" db="EMBL/GenBank/DDBJ databases">
        <title>Complete Genome Sequences of Extremely Thermoacidophilic, Metal-Mobilizing Type-Strain Members of the Archaeal Family Sulfolobaceae: Acidianus brierleyi DSM-1651T, Acidianus sulfidivorans DSM-18786T, Metallosphaera hakonensis DSM-7519T, and Metallosphaera prunae DSM-10039T.</title>
        <authorList>
            <person name="Counts J.A."/>
            <person name="Kelly R.M."/>
        </authorList>
    </citation>
    <scope>NUCLEOTIDE SEQUENCE [LARGE SCALE GENOMIC DNA]</scope>
    <source>
        <strain evidence="1 2">DSM 1651</strain>
    </source>
</reference>
<keyword evidence="2" id="KW-1185">Reference proteome</keyword>
<gene>
    <name evidence="1" type="ORF">DFR85_06610</name>
</gene>
<name>A0A2U9IEE4_9CREN</name>
<dbReference type="RefSeq" id="WP_110270195.1">
    <property type="nucleotide sequence ID" value="NZ_CP029289.2"/>
</dbReference>
<dbReference type="GeneID" id="36831812"/>
<evidence type="ECO:0000313" key="1">
    <source>
        <dbReference type="EMBL" id="AWR94314.1"/>
    </source>
</evidence>
<dbReference type="EMBL" id="CP029289">
    <property type="protein sequence ID" value="AWR94314.1"/>
    <property type="molecule type" value="Genomic_DNA"/>
</dbReference>
<dbReference type="Proteomes" id="UP000248044">
    <property type="component" value="Chromosome"/>
</dbReference>